<accession>A0AAU7VP81</accession>
<proteinExistence type="predicted"/>
<name>A0AAU7VP81_9FIRM</name>
<sequence>MEKNSFVYYLDQFNVLSPNHSKIYDEYTSGTEFSEYNFTIKTKVQNQLISYFKQNPQNVILTGNAGDGKTRLCRVVYDELSNKKLNDWPEKGIIDIDFKFGTLRVVKDLSELKDDVILHQLKELQKSMLDKKRKLYFLIAANEGKLTKFISKYDELESLREEIMLRFESHYNNNEQLNLINLLDITSSVYVKEILNNWNREENWESCRQCTKIESCIIFLNHKRLSVDLIKDRILEQYRILDYLDIHITMRELLIHMSFTITGGLLCNDIHEAQYKELAEQSKKVYYENFYGENVKANAFVDMKAVKALRTIDVGVSSQSEVDDFIVNGDISGDEKLEKYHKKLFDEDLDMSYGYFTRKLKRYRDHNGVADNDFIDDWVQRLRRKFYFEAIDEIEINRRLLLPFQHLGQYENLFNNPREKVTVRPKLINGLNRSFTNRLVKPSQSLFATSQNLMIYDEFRGRTLEIKDQEGREDIDFIPSKFKLEISPEVKLQMNLYIFEYLMRVNSGGTHNVLSEEAHILIDTFKNDLLRISEPEEYVLNILRLDRETGLYVDDQIEL</sequence>
<evidence type="ECO:0000313" key="1">
    <source>
        <dbReference type="EMBL" id="XBX75861.1"/>
    </source>
</evidence>
<reference evidence="1" key="1">
    <citation type="journal article" date="2013" name="Extremophiles">
        <title>Proteinivorax tanatarense gen. nov., sp. nov., an anaerobic, haloalkaliphilic, proteolytic bacterium isolated from a decaying algal bloom, and proposal of Proteinivoraceae fam. nov.</title>
        <authorList>
            <person name="Kevbrin V."/>
            <person name="Boltyanskaya Y."/>
            <person name="Zhilina T."/>
            <person name="Kolganova T."/>
            <person name="Lavrentjeva E."/>
            <person name="Kuznetsov B."/>
        </authorList>
    </citation>
    <scope>NUCLEOTIDE SEQUENCE</scope>
    <source>
        <strain evidence="1">Z-910T</strain>
    </source>
</reference>
<protein>
    <submittedName>
        <fullName evidence="1">Uncharacterized protein</fullName>
    </submittedName>
</protein>
<dbReference type="AlphaFoldDB" id="A0AAU7VP81"/>
<dbReference type="RefSeq" id="WP_350344597.1">
    <property type="nucleotide sequence ID" value="NZ_CP158367.1"/>
</dbReference>
<reference evidence="1" key="2">
    <citation type="submission" date="2024-06" db="EMBL/GenBank/DDBJ databases">
        <authorList>
            <person name="Petrova K.O."/>
            <person name="Toshchakov S.V."/>
            <person name="Boltjanskaja Y.V."/>
            <person name="Kevbrin V."/>
        </authorList>
    </citation>
    <scope>NUCLEOTIDE SEQUENCE</scope>
    <source>
        <strain evidence="1">Z-910T</strain>
    </source>
</reference>
<gene>
    <name evidence="1" type="ORF">PRVXT_001021</name>
</gene>
<dbReference type="EMBL" id="CP158367">
    <property type="protein sequence ID" value="XBX75861.1"/>
    <property type="molecule type" value="Genomic_DNA"/>
</dbReference>
<organism evidence="1">
    <name type="scientific">Proteinivorax tanatarense</name>
    <dbReference type="NCBI Taxonomy" id="1260629"/>
    <lineage>
        <taxon>Bacteria</taxon>
        <taxon>Bacillati</taxon>
        <taxon>Bacillota</taxon>
        <taxon>Clostridia</taxon>
        <taxon>Eubacteriales</taxon>
        <taxon>Proteinivoracaceae</taxon>
        <taxon>Proteinivorax</taxon>
    </lineage>
</organism>